<reference evidence="8" key="2">
    <citation type="submission" date="2021-09" db="EMBL/GenBank/DDBJ databases">
        <authorList>
            <person name="Jia N."/>
            <person name="Wang J."/>
            <person name="Shi W."/>
            <person name="Du L."/>
            <person name="Sun Y."/>
            <person name="Zhan W."/>
            <person name="Jiang J."/>
            <person name="Wang Q."/>
            <person name="Zhang B."/>
            <person name="Ji P."/>
            <person name="Sakyi L.B."/>
            <person name="Cui X."/>
            <person name="Yuan T."/>
            <person name="Jiang B."/>
            <person name="Yang W."/>
            <person name="Lam T.T.-Y."/>
            <person name="Chang Q."/>
            <person name="Ding S."/>
            <person name="Wang X."/>
            <person name="Zhu J."/>
            <person name="Ruan X."/>
            <person name="Zhao L."/>
            <person name="Wei J."/>
            <person name="Que T."/>
            <person name="Du C."/>
            <person name="Cheng J."/>
            <person name="Dai P."/>
            <person name="Han X."/>
            <person name="Huang E."/>
            <person name="Gao Y."/>
            <person name="Liu J."/>
            <person name="Shao H."/>
            <person name="Ye R."/>
            <person name="Li L."/>
            <person name="Wei W."/>
            <person name="Wang X."/>
            <person name="Wang C."/>
            <person name="Huo Q."/>
            <person name="Li W."/>
            <person name="Guo W."/>
            <person name="Chen H."/>
            <person name="Chen S."/>
            <person name="Zhou L."/>
            <person name="Zhou L."/>
            <person name="Ni X."/>
            <person name="Tian J."/>
            <person name="Zhou Y."/>
            <person name="Sheng Y."/>
            <person name="Liu T."/>
            <person name="Pan Y."/>
            <person name="Xia L."/>
            <person name="Li J."/>
            <person name="Zhao F."/>
            <person name="Cao W."/>
        </authorList>
    </citation>
    <scope>NUCLEOTIDE SEQUENCE</scope>
    <source>
        <strain evidence="8">Rmic-2018</strain>
        <tissue evidence="8">Larvae</tissue>
    </source>
</reference>
<dbReference type="Pfam" id="PF13640">
    <property type="entry name" value="2OG-FeII_Oxy_3"/>
    <property type="match status" value="1"/>
</dbReference>
<keyword evidence="5" id="KW-0560">Oxidoreductase</keyword>
<dbReference type="OMA" id="FDFWHEK"/>
<keyword evidence="3" id="KW-0847">Vitamin C</keyword>
<feature type="domain" description="Fe2OG dioxygenase" evidence="7">
    <location>
        <begin position="348"/>
        <end position="473"/>
    </location>
</feature>
<dbReference type="SMART" id="SM00702">
    <property type="entry name" value="P4Hc"/>
    <property type="match status" value="1"/>
</dbReference>
<dbReference type="Gene3D" id="2.60.120.620">
    <property type="entry name" value="q2cbj1_9rhob like domain"/>
    <property type="match status" value="1"/>
</dbReference>
<dbReference type="PANTHER" id="PTHR10869:SF244">
    <property type="entry name" value="PROLYL 4-HYDROXYLASE SUBUNIT ALPHA-2"/>
    <property type="match status" value="1"/>
</dbReference>
<comment type="caution">
    <text evidence="8">The sequence shown here is derived from an EMBL/GenBank/DDBJ whole genome shotgun (WGS) entry which is preliminary data.</text>
</comment>
<reference evidence="8" key="1">
    <citation type="journal article" date="2020" name="Cell">
        <title>Large-Scale Comparative Analyses of Tick Genomes Elucidate Their Genetic Diversity and Vector Capacities.</title>
        <authorList>
            <consortium name="Tick Genome and Microbiome Consortium (TIGMIC)"/>
            <person name="Jia N."/>
            <person name="Wang J."/>
            <person name="Shi W."/>
            <person name="Du L."/>
            <person name="Sun Y."/>
            <person name="Zhan W."/>
            <person name="Jiang J.F."/>
            <person name="Wang Q."/>
            <person name="Zhang B."/>
            <person name="Ji P."/>
            <person name="Bell-Sakyi L."/>
            <person name="Cui X.M."/>
            <person name="Yuan T.T."/>
            <person name="Jiang B.G."/>
            <person name="Yang W.F."/>
            <person name="Lam T.T."/>
            <person name="Chang Q.C."/>
            <person name="Ding S.J."/>
            <person name="Wang X.J."/>
            <person name="Zhu J.G."/>
            <person name="Ruan X.D."/>
            <person name="Zhao L."/>
            <person name="Wei J.T."/>
            <person name="Ye R.Z."/>
            <person name="Que T.C."/>
            <person name="Du C.H."/>
            <person name="Zhou Y.H."/>
            <person name="Cheng J.X."/>
            <person name="Dai P.F."/>
            <person name="Guo W.B."/>
            <person name="Han X.H."/>
            <person name="Huang E.J."/>
            <person name="Li L.F."/>
            <person name="Wei W."/>
            <person name="Gao Y.C."/>
            <person name="Liu J.Z."/>
            <person name="Shao H.Z."/>
            <person name="Wang X."/>
            <person name="Wang C.C."/>
            <person name="Yang T.C."/>
            <person name="Huo Q.B."/>
            <person name="Li W."/>
            <person name="Chen H.Y."/>
            <person name="Chen S.E."/>
            <person name="Zhou L.G."/>
            <person name="Ni X.B."/>
            <person name="Tian J.H."/>
            <person name="Sheng Y."/>
            <person name="Liu T."/>
            <person name="Pan Y.S."/>
            <person name="Xia L.Y."/>
            <person name="Li J."/>
            <person name="Zhao F."/>
            <person name="Cao W.C."/>
        </authorList>
    </citation>
    <scope>NUCLEOTIDE SEQUENCE</scope>
    <source>
        <strain evidence="8">Rmic-2018</strain>
    </source>
</reference>
<evidence type="ECO:0000256" key="1">
    <source>
        <dbReference type="ARBA" id="ARBA00001961"/>
    </source>
</evidence>
<dbReference type="PANTHER" id="PTHR10869">
    <property type="entry name" value="PROLYL 4-HYDROXYLASE ALPHA SUBUNIT"/>
    <property type="match status" value="1"/>
</dbReference>
<dbReference type="VEuPathDB" id="VectorBase:LOC119161810"/>
<protein>
    <recommendedName>
        <fullName evidence="7">Fe2OG dioxygenase domain-containing protein</fullName>
    </recommendedName>
</protein>
<evidence type="ECO:0000256" key="4">
    <source>
        <dbReference type="ARBA" id="ARBA00022964"/>
    </source>
</evidence>
<dbReference type="OrthoDB" id="420380at2759"/>
<evidence type="ECO:0000313" key="8">
    <source>
        <dbReference type="EMBL" id="KAH8033788.1"/>
    </source>
</evidence>
<dbReference type="AlphaFoldDB" id="A0A9J6EI21"/>
<dbReference type="GO" id="GO:0005783">
    <property type="term" value="C:endoplasmic reticulum"/>
    <property type="evidence" value="ECO:0007669"/>
    <property type="project" value="TreeGrafter"/>
</dbReference>
<dbReference type="InterPro" id="IPR045054">
    <property type="entry name" value="P4HA-like"/>
</dbReference>
<dbReference type="InterPro" id="IPR005123">
    <property type="entry name" value="Oxoglu/Fe-dep_dioxygenase_dom"/>
</dbReference>
<dbReference type="PROSITE" id="PS51471">
    <property type="entry name" value="FE2OG_OXY"/>
    <property type="match status" value="1"/>
</dbReference>
<dbReference type="EMBL" id="JABSTU010000004">
    <property type="protein sequence ID" value="KAH8033788.1"/>
    <property type="molecule type" value="Genomic_DNA"/>
</dbReference>
<dbReference type="GO" id="GO:0004656">
    <property type="term" value="F:procollagen-proline 4-dioxygenase activity"/>
    <property type="evidence" value="ECO:0007669"/>
    <property type="project" value="TreeGrafter"/>
</dbReference>
<name>A0A9J6EI21_RHIMP</name>
<keyword evidence="4" id="KW-0223">Dioxygenase</keyword>
<dbReference type="GO" id="GO:0005506">
    <property type="term" value="F:iron ion binding"/>
    <property type="evidence" value="ECO:0007669"/>
    <property type="project" value="InterPro"/>
</dbReference>
<evidence type="ECO:0000256" key="2">
    <source>
        <dbReference type="ARBA" id="ARBA00022723"/>
    </source>
</evidence>
<organism evidence="8 9">
    <name type="scientific">Rhipicephalus microplus</name>
    <name type="common">Cattle tick</name>
    <name type="synonym">Boophilus microplus</name>
    <dbReference type="NCBI Taxonomy" id="6941"/>
    <lineage>
        <taxon>Eukaryota</taxon>
        <taxon>Metazoa</taxon>
        <taxon>Ecdysozoa</taxon>
        <taxon>Arthropoda</taxon>
        <taxon>Chelicerata</taxon>
        <taxon>Arachnida</taxon>
        <taxon>Acari</taxon>
        <taxon>Parasitiformes</taxon>
        <taxon>Ixodida</taxon>
        <taxon>Ixodoidea</taxon>
        <taxon>Ixodidae</taxon>
        <taxon>Rhipicephalinae</taxon>
        <taxon>Rhipicephalus</taxon>
        <taxon>Boophilus</taxon>
    </lineage>
</organism>
<evidence type="ECO:0000256" key="3">
    <source>
        <dbReference type="ARBA" id="ARBA00022896"/>
    </source>
</evidence>
<dbReference type="InterPro" id="IPR044862">
    <property type="entry name" value="Pro_4_hyd_alph_FE2OG_OXY"/>
</dbReference>
<dbReference type="Proteomes" id="UP000821866">
    <property type="component" value="Chromosome 2"/>
</dbReference>
<evidence type="ECO:0000256" key="6">
    <source>
        <dbReference type="ARBA" id="ARBA00023004"/>
    </source>
</evidence>
<keyword evidence="9" id="KW-1185">Reference proteome</keyword>
<dbReference type="GO" id="GO:0031418">
    <property type="term" value="F:L-ascorbic acid binding"/>
    <property type="evidence" value="ECO:0007669"/>
    <property type="project" value="UniProtKB-KW"/>
</dbReference>
<evidence type="ECO:0000313" key="9">
    <source>
        <dbReference type="Proteomes" id="UP000821866"/>
    </source>
</evidence>
<dbReference type="InterPro" id="IPR006620">
    <property type="entry name" value="Pro_4_hyd_alph"/>
</dbReference>
<keyword evidence="6" id="KW-0408">Iron</keyword>
<proteinExistence type="predicted"/>
<evidence type="ECO:0000259" key="7">
    <source>
        <dbReference type="PROSITE" id="PS51471"/>
    </source>
</evidence>
<gene>
    <name evidence="8" type="ORF">HPB51_016243</name>
</gene>
<keyword evidence="2" id="KW-0479">Metal-binding</keyword>
<accession>A0A9J6EI21</accession>
<sequence length="485" mass="54624">MHWSRYVYSLSCLLIEVGGVNELHTSTIHLQEGLVTESLAFEDLSRFLLSEQLRIRTSIDEFQTATSVPPRHDDPLTKFVFASRLGNYCETLTRAVIGWQYEDILRSLPDSETLWAWWPMSSDLKGAAEGVCKLQQVYDVPVRQMVSMRSNLLPLPSPNDLKDVARGCFTKGRFGNSTIWSKAALRKMRRHVAARHGRRFRMGIASLLANKAGETAYPLPPGSDMQHYKSICVRSGDVWPLHGDLVCQYSVGGGHPHLLLQPLKVEFLSYDPRIVVLHDFVSAWESQVIRNMGAKNLVRGTVYTEENPSGVSSPLRISKVSWLSEDQHPLLANLARRIAATTGLSLESAELYQVANYGLGGHYTPHPDAKDFGDLADEAIAERPDGNRLATMLLFLSDVSIGGATAFVDPPMAVKPRIGKALFWFNLRPYEGDDRPRHFDFWHEKKILDTRTWHTGCPVLRGSKWIATKWIHERGNIHVDYDVPV</sequence>
<comment type="cofactor">
    <cofactor evidence="1">
        <name>L-ascorbate</name>
        <dbReference type="ChEBI" id="CHEBI:38290"/>
    </cofactor>
</comment>
<evidence type="ECO:0000256" key="5">
    <source>
        <dbReference type="ARBA" id="ARBA00023002"/>
    </source>
</evidence>